<dbReference type="GO" id="GO:0046872">
    <property type="term" value="F:metal ion binding"/>
    <property type="evidence" value="ECO:0007669"/>
    <property type="project" value="UniProtKB-KW"/>
</dbReference>
<keyword evidence="1" id="KW-0479">Metal-binding</keyword>
<dbReference type="EMBL" id="CP042435">
    <property type="protein sequence ID" value="QEC68278.1"/>
    <property type="molecule type" value="Genomic_DNA"/>
</dbReference>
<dbReference type="GO" id="GO:0008783">
    <property type="term" value="F:agmatinase activity"/>
    <property type="evidence" value="ECO:0007669"/>
    <property type="project" value="TreeGrafter"/>
</dbReference>
<dbReference type="PANTHER" id="PTHR11358:SF26">
    <property type="entry name" value="GUANIDINO ACID HYDROLASE, MITOCHONDRIAL"/>
    <property type="match status" value="1"/>
</dbReference>
<comment type="similarity">
    <text evidence="3">Belongs to the arginase family.</text>
</comment>
<dbReference type="RefSeq" id="WP_147190124.1">
    <property type="nucleotide sequence ID" value="NZ_CP042435.1"/>
</dbReference>
<dbReference type="OrthoDB" id="931936at2"/>
<dbReference type="AlphaFoldDB" id="A0A5B8VDC8"/>
<dbReference type="KEGG" id="pgin:FRZ67_13575"/>
<dbReference type="InterPro" id="IPR023696">
    <property type="entry name" value="Ureohydrolase_dom_sf"/>
</dbReference>
<evidence type="ECO:0000256" key="2">
    <source>
        <dbReference type="ARBA" id="ARBA00022801"/>
    </source>
</evidence>
<gene>
    <name evidence="4" type="ORF">FRZ67_13575</name>
</gene>
<dbReference type="Proteomes" id="UP000321533">
    <property type="component" value="Chromosome"/>
</dbReference>
<dbReference type="GO" id="GO:0033389">
    <property type="term" value="P:putrescine biosynthetic process from arginine, via agmatine"/>
    <property type="evidence" value="ECO:0007669"/>
    <property type="project" value="TreeGrafter"/>
</dbReference>
<proteinExistence type="inferred from homology"/>
<sequence>MAFDSIDTILDFLEPVNKHLLSDDEGYKDTQLGNNIAAYENNFPDIEHADLVIVGCDENRGGGVFQKNSTSSADAVRKELYKLFQWHKEVHVADAGNIKPGATMQDTYAALRTVVSELMKHGRKVLIIGGSHDLTLAQYDVYAKQNKIIEAVVVDAAIDLNMDSVLPADNFLMQLLTSEPNFIRHYNHIGFQSYFVHPGMLETIDKLRFDCFRVGKVKENMEDMEPVVRNADLFSFDISAIQHAHAPANHLTPNGFTGEEACMLMQYAGMSNNVSSIGIYGYREELDTNALTAKQISHMLWYLMDGILKGKQEARLTEQHNFNEFRIAFAEVETTFLQSKKTGRWWVQLPEGNYIACSHHDYIIASQNDIPERWLRAVERG</sequence>
<dbReference type="Pfam" id="PF00491">
    <property type="entry name" value="Arginase"/>
    <property type="match status" value="1"/>
</dbReference>
<dbReference type="Gene3D" id="3.40.800.10">
    <property type="entry name" value="Ureohydrolase domain"/>
    <property type="match status" value="1"/>
</dbReference>
<evidence type="ECO:0000256" key="3">
    <source>
        <dbReference type="PROSITE-ProRule" id="PRU00742"/>
    </source>
</evidence>
<evidence type="ECO:0000313" key="4">
    <source>
        <dbReference type="EMBL" id="QEC68278.1"/>
    </source>
</evidence>
<dbReference type="SUPFAM" id="SSF52768">
    <property type="entry name" value="Arginase/deacetylase"/>
    <property type="match status" value="1"/>
</dbReference>
<dbReference type="InterPro" id="IPR006035">
    <property type="entry name" value="Ureohydrolase"/>
</dbReference>
<reference evidence="4 5" key="1">
    <citation type="journal article" date="2016" name="Int. J. Syst. Evol. Microbiol.">
        <title>Panacibacter ginsenosidivorans gen. nov., sp. nov., with ginsenoside converting activity isolated from soil of a ginseng field.</title>
        <authorList>
            <person name="Siddiqi M.Z."/>
            <person name="Muhammad Shafi S."/>
            <person name="Choi K.D."/>
            <person name="Im W.T."/>
        </authorList>
    </citation>
    <scope>NUCLEOTIDE SEQUENCE [LARGE SCALE GENOMIC DNA]</scope>
    <source>
        <strain evidence="4 5">Gsoil1550</strain>
    </source>
</reference>
<keyword evidence="5" id="KW-1185">Reference proteome</keyword>
<dbReference type="PROSITE" id="PS51409">
    <property type="entry name" value="ARGINASE_2"/>
    <property type="match status" value="1"/>
</dbReference>
<accession>A0A5B8VDC8</accession>
<evidence type="ECO:0000313" key="5">
    <source>
        <dbReference type="Proteomes" id="UP000321533"/>
    </source>
</evidence>
<protein>
    <submittedName>
        <fullName evidence="4">Formimidoylglutamase</fullName>
    </submittedName>
</protein>
<dbReference type="PANTHER" id="PTHR11358">
    <property type="entry name" value="ARGINASE/AGMATINASE"/>
    <property type="match status" value="1"/>
</dbReference>
<dbReference type="CDD" id="cd09988">
    <property type="entry name" value="Formimidoylglutamase"/>
    <property type="match status" value="1"/>
</dbReference>
<name>A0A5B8VDC8_9BACT</name>
<keyword evidence="2" id="KW-0378">Hydrolase</keyword>
<organism evidence="4 5">
    <name type="scientific">Panacibacter ginsenosidivorans</name>
    <dbReference type="NCBI Taxonomy" id="1813871"/>
    <lineage>
        <taxon>Bacteria</taxon>
        <taxon>Pseudomonadati</taxon>
        <taxon>Bacteroidota</taxon>
        <taxon>Chitinophagia</taxon>
        <taxon>Chitinophagales</taxon>
        <taxon>Chitinophagaceae</taxon>
        <taxon>Panacibacter</taxon>
    </lineage>
</organism>
<evidence type="ECO:0000256" key="1">
    <source>
        <dbReference type="ARBA" id="ARBA00022723"/>
    </source>
</evidence>